<dbReference type="EMBL" id="JAFBMS010000251">
    <property type="protein sequence ID" value="KAG9332170.1"/>
    <property type="molecule type" value="Genomic_DNA"/>
</dbReference>
<dbReference type="GO" id="GO:0000981">
    <property type="term" value="F:DNA-binding transcription factor activity, RNA polymerase II-specific"/>
    <property type="evidence" value="ECO:0007669"/>
    <property type="project" value="TreeGrafter"/>
</dbReference>
<evidence type="ECO:0000313" key="8">
    <source>
        <dbReference type="EMBL" id="KAG9332170.1"/>
    </source>
</evidence>
<reference evidence="8" key="1">
    <citation type="thesis" date="2021" institute="BYU ScholarsArchive" country="Provo, UT, USA">
        <title>Applications of and Algorithms for Genome Assembly and Genomic Analyses with an Emphasis on Marine Teleosts.</title>
        <authorList>
            <person name="Pickett B.D."/>
        </authorList>
    </citation>
    <scope>NUCLEOTIDE SEQUENCE</scope>
    <source>
        <strain evidence="8">HI-2016</strain>
    </source>
</reference>
<evidence type="ECO:0000256" key="5">
    <source>
        <dbReference type="ARBA" id="ARBA00023242"/>
    </source>
</evidence>
<comment type="subcellular location">
    <subcellularLocation>
        <location evidence="1">Nucleus</location>
    </subcellularLocation>
</comment>
<dbReference type="GO" id="GO:0005634">
    <property type="term" value="C:nucleus"/>
    <property type="evidence" value="ECO:0007669"/>
    <property type="project" value="UniProtKB-SubCell"/>
</dbReference>
<organism evidence="8 9">
    <name type="scientific">Albula glossodonta</name>
    <name type="common">roundjaw bonefish</name>
    <dbReference type="NCBI Taxonomy" id="121402"/>
    <lineage>
        <taxon>Eukaryota</taxon>
        <taxon>Metazoa</taxon>
        <taxon>Chordata</taxon>
        <taxon>Craniata</taxon>
        <taxon>Vertebrata</taxon>
        <taxon>Euteleostomi</taxon>
        <taxon>Actinopterygii</taxon>
        <taxon>Neopterygii</taxon>
        <taxon>Teleostei</taxon>
        <taxon>Albuliformes</taxon>
        <taxon>Albulidae</taxon>
        <taxon>Albula</taxon>
    </lineage>
</organism>
<keyword evidence="6" id="KW-0175">Coiled coil</keyword>
<keyword evidence="9" id="KW-1185">Reference proteome</keyword>
<accession>A0A8T2MYA0</accession>
<keyword evidence="3" id="KW-0238">DNA-binding</keyword>
<evidence type="ECO:0000256" key="7">
    <source>
        <dbReference type="SAM" id="MobiDB-lite"/>
    </source>
</evidence>
<evidence type="ECO:0000256" key="6">
    <source>
        <dbReference type="SAM" id="Coils"/>
    </source>
</evidence>
<dbReference type="GO" id="GO:0000978">
    <property type="term" value="F:RNA polymerase II cis-regulatory region sequence-specific DNA binding"/>
    <property type="evidence" value="ECO:0007669"/>
    <property type="project" value="TreeGrafter"/>
</dbReference>
<dbReference type="Proteomes" id="UP000824540">
    <property type="component" value="Unassembled WGS sequence"/>
</dbReference>
<protein>
    <submittedName>
        <fullName evidence="8">Uncharacterized protein</fullName>
    </submittedName>
</protein>
<feature type="region of interest" description="Disordered" evidence="7">
    <location>
        <begin position="72"/>
        <end position="91"/>
    </location>
</feature>
<feature type="coiled-coil region" evidence="6">
    <location>
        <begin position="15"/>
        <end position="53"/>
    </location>
</feature>
<evidence type="ECO:0000256" key="4">
    <source>
        <dbReference type="ARBA" id="ARBA00023163"/>
    </source>
</evidence>
<name>A0A8T2MYA0_9TELE</name>
<evidence type="ECO:0000256" key="2">
    <source>
        <dbReference type="ARBA" id="ARBA00023015"/>
    </source>
</evidence>
<dbReference type="AlphaFoldDB" id="A0A8T2MYA0"/>
<keyword evidence="2" id="KW-0805">Transcription regulation</keyword>
<evidence type="ECO:0000256" key="3">
    <source>
        <dbReference type="ARBA" id="ARBA00023125"/>
    </source>
</evidence>
<feature type="non-terminal residue" evidence="8">
    <location>
        <position position="1"/>
    </location>
</feature>
<dbReference type="PANTHER" id="PTHR11969:SF99">
    <property type="entry name" value="MAX-BINDING PROTEIN MNT"/>
    <property type="match status" value="1"/>
</dbReference>
<keyword evidence="5" id="KW-0539">Nucleus</keyword>
<feature type="compositionally biased region" description="Low complexity" evidence="7">
    <location>
        <begin position="78"/>
        <end position="91"/>
    </location>
</feature>
<dbReference type="PANTHER" id="PTHR11969">
    <property type="entry name" value="MAX DIMERIZATION, MAD"/>
    <property type="match status" value="1"/>
</dbReference>
<evidence type="ECO:0000256" key="1">
    <source>
        <dbReference type="ARBA" id="ARBA00004123"/>
    </source>
</evidence>
<comment type="caution">
    <text evidence="8">The sequence shown here is derived from an EMBL/GenBank/DDBJ whole genome shotgun (WGS) entry which is preliminary data.</text>
</comment>
<gene>
    <name evidence="8" type="ORF">JZ751_015706</name>
</gene>
<evidence type="ECO:0000313" key="9">
    <source>
        <dbReference type="Proteomes" id="UP000824540"/>
    </source>
</evidence>
<proteinExistence type="predicted"/>
<sequence length="504" mass="54188">MVTDTPPPPPHPRAAEQLSLTLKRKEKEYEHEMERLAREKIATQQRLAELKNEVGQWMGVVEMERVLRLTAQPEDDQASTSTASAPAPSAVSPAPCWPAHTRTHCDSSQHAECHRTRLRHPGGVQAHGPVGSPPRAFSTEGWSTKRNHGAFHLLEVAARKAGGPAHKRKQTWVSITYYHIADMPCARALAPNSPPAPPRSCAGRISDHREKLDVHRTHQVWTGPCIGAQPTFGQVRLCLEEPGCHEDRNRSGGVEPSSNPLPFGLHHCVTADHCEGDAFLDRTTTIELNNKHMLLPAHLQLLILLFKLLILIGVTVRKLIDLNSILLDLLTDLQTGSRGGEGISFGQDRYNVHLFMQGLHELHVQGAEPERAPVKSAPDRVQAPQPAPPAPAVLSYLCGVVGVESAPGALGPGGADGGGEVEIPRAGLEVYGLREHPAAGGGAQECGGPGGMGRAVARRWPRAGRGPTHELLQLRVLRVVLGVAGELGWAGSGAGPWARAGSRV</sequence>
<keyword evidence="4" id="KW-0804">Transcription</keyword>